<evidence type="ECO:0000313" key="11">
    <source>
        <dbReference type="EMBL" id="MBY23028.1"/>
    </source>
</evidence>
<gene>
    <name evidence="11" type="primary">Tret1_23</name>
    <name evidence="11" type="ORF">g.102865</name>
</gene>
<feature type="region of interest" description="Disordered" evidence="8">
    <location>
        <begin position="158"/>
        <end position="190"/>
    </location>
</feature>
<dbReference type="AlphaFoldDB" id="A0A2S2P1C6"/>
<evidence type="ECO:0000256" key="5">
    <source>
        <dbReference type="ARBA" id="ARBA00023136"/>
    </source>
</evidence>
<dbReference type="InterPro" id="IPR005828">
    <property type="entry name" value="MFS_sugar_transport-like"/>
</dbReference>
<feature type="region of interest" description="Disordered" evidence="8">
    <location>
        <begin position="394"/>
        <end position="440"/>
    </location>
</feature>
<accession>A0A2S2P1C6</accession>
<feature type="region of interest" description="Disordered" evidence="8">
    <location>
        <begin position="484"/>
        <end position="676"/>
    </location>
</feature>
<feature type="compositionally biased region" description="Acidic residues" evidence="8">
    <location>
        <begin position="661"/>
        <end position="676"/>
    </location>
</feature>
<evidence type="ECO:0000256" key="3">
    <source>
        <dbReference type="ARBA" id="ARBA00022692"/>
    </source>
</evidence>
<feature type="transmembrane region" description="Helical" evidence="9">
    <location>
        <begin position="743"/>
        <end position="765"/>
    </location>
</feature>
<feature type="transmembrane region" description="Helical" evidence="9">
    <location>
        <begin position="980"/>
        <end position="997"/>
    </location>
</feature>
<dbReference type="InterPro" id="IPR020846">
    <property type="entry name" value="MFS_dom"/>
</dbReference>
<feature type="compositionally biased region" description="Basic and acidic residues" evidence="8">
    <location>
        <begin position="578"/>
        <end position="590"/>
    </location>
</feature>
<evidence type="ECO:0000259" key="10">
    <source>
        <dbReference type="PROSITE" id="PS50850"/>
    </source>
</evidence>
<feature type="compositionally biased region" description="Basic and acidic residues" evidence="8">
    <location>
        <begin position="318"/>
        <end position="331"/>
    </location>
</feature>
<dbReference type="InterPro" id="IPR050549">
    <property type="entry name" value="MFS_Trehalose_Transporter"/>
</dbReference>
<feature type="transmembrane region" description="Helical" evidence="9">
    <location>
        <begin position="772"/>
        <end position="792"/>
    </location>
</feature>
<dbReference type="SUPFAM" id="SSF50729">
    <property type="entry name" value="PH domain-like"/>
    <property type="match status" value="1"/>
</dbReference>
<feature type="compositionally biased region" description="Basic and acidic residues" evidence="8">
    <location>
        <begin position="158"/>
        <end position="172"/>
    </location>
</feature>
<dbReference type="PROSITE" id="PS00217">
    <property type="entry name" value="SUGAR_TRANSPORT_2"/>
    <property type="match status" value="1"/>
</dbReference>
<dbReference type="InterPro" id="IPR044775">
    <property type="entry name" value="MFS_ERD6/Tret1-like"/>
</dbReference>
<dbReference type="PANTHER" id="PTHR48021:SF96">
    <property type="entry name" value="FACILITATED TREHALOSE TRANSPORTER TRET1-1-RELATED"/>
    <property type="match status" value="1"/>
</dbReference>
<feature type="transmembrane region" description="Helical" evidence="9">
    <location>
        <begin position="1107"/>
        <end position="1125"/>
    </location>
</feature>
<evidence type="ECO:0000256" key="2">
    <source>
        <dbReference type="ARBA" id="ARBA00022475"/>
    </source>
</evidence>
<keyword evidence="4 9" id="KW-1133">Transmembrane helix</keyword>
<feature type="compositionally biased region" description="Basic and acidic residues" evidence="8">
    <location>
        <begin position="554"/>
        <end position="563"/>
    </location>
</feature>
<feature type="compositionally biased region" description="Low complexity" evidence="8">
    <location>
        <begin position="332"/>
        <end position="342"/>
    </location>
</feature>
<dbReference type="SUPFAM" id="SSF103473">
    <property type="entry name" value="MFS general substrate transporter"/>
    <property type="match status" value="1"/>
</dbReference>
<dbReference type="InterPro" id="IPR003663">
    <property type="entry name" value="Sugar/inositol_transpt"/>
</dbReference>
<evidence type="ECO:0000256" key="8">
    <source>
        <dbReference type="SAM" id="MobiDB-lite"/>
    </source>
</evidence>
<dbReference type="InterPro" id="IPR005829">
    <property type="entry name" value="Sugar_transporter_CS"/>
</dbReference>
<dbReference type="PROSITE" id="PS50850">
    <property type="entry name" value="MFS"/>
    <property type="match status" value="1"/>
</dbReference>
<dbReference type="Pfam" id="PF00083">
    <property type="entry name" value="Sugar_tr"/>
    <property type="match status" value="1"/>
</dbReference>
<feature type="compositionally biased region" description="Basic and acidic residues" evidence="8">
    <location>
        <begin position="493"/>
        <end position="517"/>
    </location>
</feature>
<feature type="domain" description="Major facilitator superfamily (MFS) profile" evidence="10">
    <location>
        <begin position="704"/>
        <end position="1129"/>
    </location>
</feature>
<evidence type="ECO:0000256" key="4">
    <source>
        <dbReference type="ARBA" id="ARBA00022989"/>
    </source>
</evidence>
<dbReference type="NCBIfam" id="TIGR00879">
    <property type="entry name" value="SP"/>
    <property type="match status" value="1"/>
</dbReference>
<protein>
    <submittedName>
        <fullName evidence="11">Facilitated trehalose transporter Tret1</fullName>
    </submittedName>
</protein>
<dbReference type="EMBL" id="GGMR01010409">
    <property type="protein sequence ID" value="MBY23028.1"/>
    <property type="molecule type" value="Transcribed_RNA"/>
</dbReference>
<dbReference type="CDD" id="cd17358">
    <property type="entry name" value="MFS_GLUT6_8_Class3_like"/>
    <property type="match status" value="1"/>
</dbReference>
<dbReference type="GO" id="GO:0005886">
    <property type="term" value="C:plasma membrane"/>
    <property type="evidence" value="ECO:0007669"/>
    <property type="project" value="UniProtKB-SubCell"/>
</dbReference>
<feature type="transmembrane region" description="Helical" evidence="9">
    <location>
        <begin position="1038"/>
        <end position="1063"/>
    </location>
</feature>
<keyword evidence="2" id="KW-1003">Cell membrane</keyword>
<dbReference type="PRINTS" id="PR00171">
    <property type="entry name" value="SUGRTRNSPORT"/>
</dbReference>
<dbReference type="PANTHER" id="PTHR48021">
    <property type="match status" value="1"/>
</dbReference>
<keyword evidence="6" id="KW-0325">Glycoprotein</keyword>
<evidence type="ECO:0000256" key="1">
    <source>
        <dbReference type="ARBA" id="ARBA00004651"/>
    </source>
</evidence>
<dbReference type="CDD" id="cd00934">
    <property type="entry name" value="PTB"/>
    <property type="match status" value="1"/>
</dbReference>
<feature type="transmembrane region" description="Helical" evidence="9">
    <location>
        <begin position="831"/>
        <end position="850"/>
    </location>
</feature>
<sequence length="1167" mass="130317">MKKDIKKSSYYVWFLGAQECKNVRDVESIIPVISTLAEREKKVTPYKFTLQVSHRGLKIVHNVSALISLPGGKSSKSDLVKHLIPDHAVTCVHQDEDLVAVILLLYNPVTKWPVHVHVYRCDTVETATLLSTQLRMLVDRPENKKKLNDIELRLQTKSETHCNVRNDRKKESPPQPPLSPESGVPSPGHVTTLYDSLAAELKKKLGTGGKTGGVPILLPPRDYDTVHRHRGNLNGIDFRRCMSANIVGVNSTGARLQQDFRRSGTKMGSSGGSSGIGSDHAPSPEQYEPENAYADNNSSSDDDWNASPLEEPLFAKPTNDHPLPRIRRQDSGVDSSSSPVTSPEKDYYNGRQELQQHNNVTNFKRQNFGNNNNNISPNLREKYSDRNVALVQPRPRNCDVPKNSAQTPLTVPEHRKKPVEIRQRTPSPNRSTVRESPRERFKDAKEKFLMLEKERIDEQQSELKKRLERQRKENPMPMIRAAVRESCNWSRSHHSDDDEMDRNRYDDDGDYNDDHFGHQVVKNYRKINRPRERLDTDYNSGYSKPISNRQSRKYQHDHDESRLVPRSYSAEDFPQSDHNYRPPPSDDRHKNSPRRAGPEAPRAAPRRNRYNDVSPSPPELSSRANDYKRRSAAYAYEDDGGCCPPTSYGGRPRGGEPDIREADDDDDDCDDDRDTDEDDVFLQDLKSAAKIRTSQNTYVPQILASLTVSLCSMVVGFASAYTSPALPSMNRPGSPLTVTEEEGSWIGSLMPLAALIGGMAGGPLIESIGRKTTILATGIPFIISFILIAMAVNVQMVMAGRAIAGFCVGVASLGLPVYLGETVQPQVRGTLGLLPTTLGNSGILLCFIAGKYLNWQMLAILGACIPIPFLVCMFLIPETPQWYISRNKSKKAKKALQWLRGKDADVTQEFSEIEKANHMGKNEEMPGYLSLFSKMYSKPLLISMGLMLFQQLSGINAVIFYTVKIFKEAGSTIDENLCTIIVGIVNFLSTFIATGLIDKLGRKILLYASSTTMAITLITLGTFFNYKNNGYDVSQYGWLPLVSFVFFIIGFAIGFGPIPWLMMGEILPAKIRGTAASLATAFNWACTFLVTKTFADLLRVFGTDGTFWMFGGICLMGLVFIIFCVPETQGKSLEDIERNLTGVGKGPVRQVRRMSSIAHLKPLPMAI</sequence>
<evidence type="ECO:0000256" key="7">
    <source>
        <dbReference type="ARBA" id="ARBA00024348"/>
    </source>
</evidence>
<evidence type="ECO:0000256" key="9">
    <source>
        <dbReference type="SAM" id="Phobius"/>
    </source>
</evidence>
<dbReference type="Gene3D" id="1.20.1250.20">
    <property type="entry name" value="MFS general substrate transporter like domains"/>
    <property type="match status" value="1"/>
</dbReference>
<feature type="transmembrane region" description="Helical" evidence="9">
    <location>
        <begin position="798"/>
        <end position="819"/>
    </location>
</feature>
<name>A0A2S2P1C6_SCHGA</name>
<feature type="compositionally biased region" description="Polar residues" evidence="8">
    <location>
        <begin position="537"/>
        <end position="549"/>
    </location>
</feature>
<proteinExistence type="inferred from homology"/>
<feature type="transmembrane region" description="Helical" evidence="9">
    <location>
        <begin position="1004"/>
        <end position="1026"/>
    </location>
</feature>
<comment type="subcellular location">
    <subcellularLocation>
        <location evidence="1">Cell membrane</location>
        <topology evidence="1">Multi-pass membrane protein</topology>
    </subcellularLocation>
</comment>
<feature type="transmembrane region" description="Helical" evidence="9">
    <location>
        <begin position="940"/>
        <end position="960"/>
    </location>
</feature>
<keyword evidence="5 9" id="KW-0472">Membrane</keyword>
<dbReference type="PROSITE" id="PS00216">
    <property type="entry name" value="SUGAR_TRANSPORT_1"/>
    <property type="match status" value="1"/>
</dbReference>
<organism evidence="11">
    <name type="scientific">Schizaphis graminum</name>
    <name type="common">Green bug aphid</name>
    <dbReference type="NCBI Taxonomy" id="13262"/>
    <lineage>
        <taxon>Eukaryota</taxon>
        <taxon>Metazoa</taxon>
        <taxon>Ecdysozoa</taxon>
        <taxon>Arthropoda</taxon>
        <taxon>Hexapoda</taxon>
        <taxon>Insecta</taxon>
        <taxon>Pterygota</taxon>
        <taxon>Neoptera</taxon>
        <taxon>Paraneoptera</taxon>
        <taxon>Hemiptera</taxon>
        <taxon>Sternorrhyncha</taxon>
        <taxon>Aphidomorpha</taxon>
        <taxon>Aphidoidea</taxon>
        <taxon>Aphididae</taxon>
        <taxon>Aphidini</taxon>
        <taxon>Schizaphis</taxon>
    </lineage>
</organism>
<comment type="similarity">
    <text evidence="7">Belongs to the major facilitator superfamily. Sugar transporter (TC 2.A.1.1) family. Trehalose transporter subfamily.</text>
</comment>
<feature type="region of interest" description="Disordered" evidence="8">
    <location>
        <begin position="257"/>
        <end position="348"/>
    </location>
</feature>
<dbReference type="FunFam" id="1.20.1250.20:FF:000055">
    <property type="entry name" value="Facilitated trehalose transporter Tret1-2 homolog"/>
    <property type="match status" value="1"/>
</dbReference>
<feature type="transmembrane region" description="Helical" evidence="9">
    <location>
        <begin position="1075"/>
        <end position="1095"/>
    </location>
</feature>
<keyword evidence="3 9" id="KW-0812">Transmembrane</keyword>
<feature type="transmembrane region" description="Helical" evidence="9">
    <location>
        <begin position="856"/>
        <end position="876"/>
    </location>
</feature>
<dbReference type="InterPro" id="IPR036259">
    <property type="entry name" value="MFS_trans_sf"/>
</dbReference>
<reference evidence="11" key="1">
    <citation type="submission" date="2018-04" db="EMBL/GenBank/DDBJ databases">
        <title>Transcriptome of Schizaphis graminum biotype I.</title>
        <authorList>
            <person name="Scully E.D."/>
            <person name="Geib S.M."/>
            <person name="Palmer N.A."/>
            <person name="Koch K."/>
            <person name="Bradshaw J."/>
            <person name="Heng-Moss T."/>
            <person name="Sarath G."/>
        </authorList>
    </citation>
    <scope>NUCLEOTIDE SEQUENCE</scope>
</reference>
<evidence type="ECO:0000256" key="6">
    <source>
        <dbReference type="ARBA" id="ARBA00023180"/>
    </source>
</evidence>
<feature type="compositionally biased region" description="Low complexity" evidence="8">
    <location>
        <begin position="594"/>
        <end position="603"/>
    </location>
</feature>
<dbReference type="GO" id="GO:0051119">
    <property type="term" value="F:sugar transmembrane transporter activity"/>
    <property type="evidence" value="ECO:0007669"/>
    <property type="project" value="InterPro"/>
</dbReference>